<sequence length="144" mass="16178">MQVNGGNIITKGELRMSMNKWLFRFTSFLVMIVGMITFSSLHTFASVNVVTQPTDSTNVIEVELNDDYFNPNIITIPIEESTTLLLKNKGKNEHTFTVKKLGIDVVIEPGKEKSIAVNPKNTGTYELICRYHLLKGMEGKVIVK</sequence>
<dbReference type="SUPFAM" id="SSF49503">
    <property type="entry name" value="Cupredoxins"/>
    <property type="match status" value="1"/>
</dbReference>
<reference evidence="4 5" key="1">
    <citation type="submission" date="2017-09" db="EMBL/GenBank/DDBJ databases">
        <title>Large-scale bioinformatics analysis of Bacillus genomes uncovers conserved roles of natural products in bacterial physiology.</title>
        <authorList>
            <consortium name="Agbiome Team Llc"/>
            <person name="Bleich R.M."/>
            <person name="Grubbs K.J."/>
            <person name="Santa Maria K.C."/>
            <person name="Allen S.E."/>
            <person name="Farag S."/>
            <person name="Shank E.A."/>
            <person name="Bowers A."/>
        </authorList>
    </citation>
    <scope>NUCLEOTIDE SEQUENCE [LARGE SCALE GENOMIC DNA]</scope>
    <source>
        <strain evidence="4 5">AFS098222</strain>
    </source>
</reference>
<proteinExistence type="predicted"/>
<protein>
    <submittedName>
        <fullName evidence="4">Cytochrome B</fullName>
    </submittedName>
</protein>
<dbReference type="InterPro" id="IPR028096">
    <property type="entry name" value="EfeO_Cupredoxin"/>
</dbReference>
<dbReference type="Pfam" id="PF13473">
    <property type="entry name" value="Cupredoxin_1"/>
    <property type="match status" value="1"/>
</dbReference>
<name>A0A2B5P8X7_9BACI</name>
<dbReference type="PANTHER" id="PTHR38439:SF3">
    <property type="entry name" value="COPPER-RESISTANT CUPROPROTEIN COPI"/>
    <property type="match status" value="1"/>
</dbReference>
<dbReference type="GO" id="GO:0046872">
    <property type="term" value="F:metal ion binding"/>
    <property type="evidence" value="ECO:0007669"/>
    <property type="project" value="UniProtKB-KW"/>
</dbReference>
<dbReference type="Gene3D" id="2.60.40.420">
    <property type="entry name" value="Cupredoxins - blue copper proteins"/>
    <property type="match status" value="1"/>
</dbReference>
<dbReference type="AlphaFoldDB" id="A0A2B5P8X7"/>
<dbReference type="Proteomes" id="UP000220111">
    <property type="component" value="Unassembled WGS sequence"/>
</dbReference>
<keyword evidence="1" id="KW-0479">Metal-binding</keyword>
<keyword evidence="2" id="KW-0186">Copper</keyword>
<evidence type="ECO:0000313" key="4">
    <source>
        <dbReference type="EMBL" id="PDY41005.1"/>
    </source>
</evidence>
<accession>A0A2B5P8X7</accession>
<dbReference type="InterPro" id="IPR008972">
    <property type="entry name" value="Cupredoxin"/>
</dbReference>
<evidence type="ECO:0000256" key="2">
    <source>
        <dbReference type="ARBA" id="ARBA00023008"/>
    </source>
</evidence>
<evidence type="ECO:0000259" key="3">
    <source>
        <dbReference type="Pfam" id="PF13473"/>
    </source>
</evidence>
<comment type="caution">
    <text evidence="4">The sequence shown here is derived from an EMBL/GenBank/DDBJ whole genome shotgun (WGS) entry which is preliminary data.</text>
</comment>
<dbReference type="PANTHER" id="PTHR38439">
    <property type="entry name" value="AURACYANIN-B"/>
    <property type="match status" value="1"/>
</dbReference>
<dbReference type="InterPro" id="IPR050845">
    <property type="entry name" value="Cu-binding_ET"/>
</dbReference>
<evidence type="ECO:0000256" key="1">
    <source>
        <dbReference type="ARBA" id="ARBA00022723"/>
    </source>
</evidence>
<organism evidence="4 5">
    <name type="scientific">Bacillus wiedmannii</name>
    <dbReference type="NCBI Taxonomy" id="1890302"/>
    <lineage>
        <taxon>Bacteria</taxon>
        <taxon>Bacillati</taxon>
        <taxon>Bacillota</taxon>
        <taxon>Bacilli</taxon>
        <taxon>Bacillales</taxon>
        <taxon>Bacillaceae</taxon>
        <taxon>Bacillus</taxon>
        <taxon>Bacillus cereus group</taxon>
    </lineage>
</organism>
<dbReference type="EMBL" id="NVPQ01000037">
    <property type="protein sequence ID" value="PDY41005.1"/>
    <property type="molecule type" value="Genomic_DNA"/>
</dbReference>
<evidence type="ECO:0000313" key="5">
    <source>
        <dbReference type="Proteomes" id="UP000220111"/>
    </source>
</evidence>
<feature type="domain" description="EfeO-type cupredoxin-like" evidence="3">
    <location>
        <begin position="44"/>
        <end position="143"/>
    </location>
</feature>
<gene>
    <name evidence="4" type="ORF">COO17_14410</name>
</gene>